<dbReference type="AlphaFoldDB" id="A0A1J6JRS6"/>
<evidence type="ECO:0000256" key="1">
    <source>
        <dbReference type="ARBA" id="ARBA00023013"/>
    </source>
</evidence>
<proteinExistence type="predicted"/>
<evidence type="ECO:0000313" key="4">
    <source>
        <dbReference type="EMBL" id="OIT20450.1"/>
    </source>
</evidence>
<gene>
    <name evidence="4" type="ORF">A4A49_56372</name>
</gene>
<dbReference type="GO" id="GO:0032875">
    <property type="term" value="P:regulation of DNA endoreduplication"/>
    <property type="evidence" value="ECO:0007669"/>
    <property type="project" value="InterPro"/>
</dbReference>
<evidence type="ECO:0000313" key="5">
    <source>
        <dbReference type="Proteomes" id="UP000187609"/>
    </source>
</evidence>
<protein>
    <submittedName>
        <fullName evidence="4">Uncharacterized protein</fullName>
    </submittedName>
</protein>
<feature type="compositionally biased region" description="Basic and acidic residues" evidence="3">
    <location>
        <begin position="7"/>
        <end position="19"/>
    </location>
</feature>
<comment type="caution">
    <text evidence="4">The sequence shown here is derived from an EMBL/GenBank/DDBJ whole genome shotgun (WGS) entry which is preliminary data.</text>
</comment>
<evidence type="ECO:0000256" key="3">
    <source>
        <dbReference type="SAM" id="MobiDB-lite"/>
    </source>
</evidence>
<dbReference type="EMBL" id="MJEQ01005278">
    <property type="protein sequence ID" value="OIT20450.1"/>
    <property type="molecule type" value="Genomic_DNA"/>
</dbReference>
<evidence type="ECO:0000256" key="2">
    <source>
        <dbReference type="ARBA" id="ARBA00023306"/>
    </source>
</evidence>
<dbReference type="GO" id="GO:0005634">
    <property type="term" value="C:nucleus"/>
    <property type="evidence" value="ECO:0007669"/>
    <property type="project" value="TreeGrafter"/>
</dbReference>
<name>A0A1J6JRS6_NICAT</name>
<dbReference type="InterPro" id="IPR040389">
    <property type="entry name" value="SMR"/>
</dbReference>
<feature type="region of interest" description="Disordered" evidence="3">
    <location>
        <begin position="1"/>
        <end position="115"/>
    </location>
</feature>
<dbReference type="Proteomes" id="UP000187609">
    <property type="component" value="Unassembled WGS sequence"/>
</dbReference>
<keyword evidence="5" id="KW-1185">Reference proteome</keyword>
<dbReference type="PANTHER" id="PTHR33142:SF65">
    <property type="entry name" value="CYCLIN-DEPENDENT PROTEIN KINASE INHIBITOR SMR2-LIKE"/>
    <property type="match status" value="1"/>
</dbReference>
<feature type="compositionally biased region" description="Polar residues" evidence="3">
    <location>
        <begin position="70"/>
        <end position="87"/>
    </location>
</feature>
<keyword evidence="2" id="KW-0131">Cell cycle</keyword>
<feature type="compositionally biased region" description="Basic and acidic residues" evidence="3">
    <location>
        <begin position="38"/>
        <end position="68"/>
    </location>
</feature>
<keyword evidence="1" id="KW-0649">Protein kinase inhibitor</keyword>
<sequence length="151" mass="16935">ANSDLFQVKEDEGDIKSDNDIQLPASKDPSKYTDIAPDDQHIVDQKQDENNPKKDCCESIDCSDEKGRQCSGQSEVPNDEGFTTPTSSDHKIPEMTTCPPAPKKLSTKRRASLSPSINPTLHVDLESTFTTINHEDIERNIKKLRKQDHDE</sequence>
<reference evidence="4" key="1">
    <citation type="submission" date="2016-11" db="EMBL/GenBank/DDBJ databases">
        <title>The genome of Nicotiana attenuata.</title>
        <authorList>
            <person name="Xu S."/>
            <person name="Brockmoeller T."/>
            <person name="Gaquerel E."/>
            <person name="Navarro A."/>
            <person name="Kuhl H."/>
            <person name="Gase K."/>
            <person name="Ling Z."/>
            <person name="Zhou W."/>
            <person name="Kreitzer C."/>
            <person name="Stanke M."/>
            <person name="Tang H."/>
            <person name="Lyons E."/>
            <person name="Pandey P."/>
            <person name="Pandey S.P."/>
            <person name="Timmermann B."/>
            <person name="Baldwin I.T."/>
        </authorList>
    </citation>
    <scope>NUCLEOTIDE SEQUENCE [LARGE SCALE GENOMIC DNA]</scope>
    <source>
        <strain evidence="4">UT</strain>
    </source>
</reference>
<feature type="non-terminal residue" evidence="4">
    <location>
        <position position="1"/>
    </location>
</feature>
<dbReference type="PANTHER" id="PTHR33142">
    <property type="entry name" value="CYCLIN-DEPENDENT PROTEIN KINASE INHIBITOR SMR13"/>
    <property type="match status" value="1"/>
</dbReference>
<dbReference type="GO" id="GO:0004860">
    <property type="term" value="F:protein kinase inhibitor activity"/>
    <property type="evidence" value="ECO:0007669"/>
    <property type="project" value="UniProtKB-KW"/>
</dbReference>
<dbReference type="OMA" id="PTLHVDF"/>
<accession>A0A1J6JRS6</accession>
<organism evidence="4 5">
    <name type="scientific">Nicotiana attenuata</name>
    <name type="common">Coyote tobacco</name>
    <dbReference type="NCBI Taxonomy" id="49451"/>
    <lineage>
        <taxon>Eukaryota</taxon>
        <taxon>Viridiplantae</taxon>
        <taxon>Streptophyta</taxon>
        <taxon>Embryophyta</taxon>
        <taxon>Tracheophyta</taxon>
        <taxon>Spermatophyta</taxon>
        <taxon>Magnoliopsida</taxon>
        <taxon>eudicotyledons</taxon>
        <taxon>Gunneridae</taxon>
        <taxon>Pentapetalae</taxon>
        <taxon>asterids</taxon>
        <taxon>lamiids</taxon>
        <taxon>Solanales</taxon>
        <taxon>Solanaceae</taxon>
        <taxon>Nicotianoideae</taxon>
        <taxon>Nicotianeae</taxon>
        <taxon>Nicotiana</taxon>
    </lineage>
</organism>
<dbReference type="Gramene" id="OIT20450">
    <property type="protein sequence ID" value="OIT20450"/>
    <property type="gene ID" value="A4A49_56372"/>
</dbReference>